<keyword evidence="1" id="KW-1133">Transmembrane helix</keyword>
<name>A0ABM8IQE8_BIFAD</name>
<proteinExistence type="predicted"/>
<feature type="transmembrane region" description="Helical" evidence="1">
    <location>
        <begin position="29"/>
        <end position="52"/>
    </location>
</feature>
<reference evidence="2 3" key="1">
    <citation type="submission" date="2023-06" db="EMBL/GenBank/DDBJ databases">
        <title>Complete Genome Sequences of Bifidobacterium faecale strain JCM19861T was isolated from human faeces by Jung-Hye Choi et al. (2014).</title>
        <authorList>
            <person name="Okuhama S."/>
            <person name="Takahashi H."/>
            <person name="Imaizumi K."/>
            <person name="Nakayama S."/>
            <person name="Ogata Y."/>
            <person name="Suda W."/>
        </authorList>
    </citation>
    <scope>NUCLEOTIDE SEQUENCE [LARGE SCALE GENOMIC DNA]</scope>
    <source>
        <strain evidence="2 3">JCM 19861</strain>
    </source>
</reference>
<evidence type="ECO:0000313" key="2">
    <source>
        <dbReference type="EMBL" id="BEK83315.1"/>
    </source>
</evidence>
<protein>
    <recommendedName>
        <fullName evidence="4">Atypical histidine kinase sensor of two-component system</fullName>
    </recommendedName>
</protein>
<evidence type="ECO:0008006" key="4">
    <source>
        <dbReference type="Google" id="ProtNLM"/>
    </source>
</evidence>
<organism evidence="2 3">
    <name type="scientific">Bifidobacterium adolescentis</name>
    <dbReference type="NCBI Taxonomy" id="1680"/>
    <lineage>
        <taxon>Bacteria</taxon>
        <taxon>Bacillati</taxon>
        <taxon>Actinomycetota</taxon>
        <taxon>Actinomycetes</taxon>
        <taxon>Bifidobacteriales</taxon>
        <taxon>Bifidobacteriaceae</taxon>
        <taxon>Bifidobacterium</taxon>
    </lineage>
</organism>
<dbReference type="EMBL" id="AP028457">
    <property type="protein sequence ID" value="BEK83315.1"/>
    <property type="molecule type" value="Genomic_DNA"/>
</dbReference>
<keyword evidence="3" id="KW-1185">Reference proteome</keyword>
<keyword evidence="1" id="KW-0472">Membrane</keyword>
<evidence type="ECO:0000256" key="1">
    <source>
        <dbReference type="SAM" id="Phobius"/>
    </source>
</evidence>
<dbReference type="RefSeq" id="WP_259328256.1">
    <property type="nucleotide sequence ID" value="NZ_JAQDFC010000003.1"/>
</dbReference>
<evidence type="ECO:0000313" key="3">
    <source>
        <dbReference type="Proteomes" id="UP001357973"/>
    </source>
</evidence>
<dbReference type="Proteomes" id="UP001357973">
    <property type="component" value="Chromosome"/>
</dbReference>
<sequence>MVFCMLVAFAIGFLLLARSRYPRATFVAACVVVLVFPYDPILALMALTALLARRNDMKTTVRAIVAGGFITLAAQVRDALRPPEASIWHMVFAKPDTGSQYGTDLIMLADDRTIVITAIVAALLELAIATLAGLHIRSRALASLATAKADAADAQVAQLKTTIDSQQLADAIAAEAHDTLAHSLSLLALNASALQAESKKLAAEAGSLDAGQLAGQASRIADKTEEIRKQAAGALDEAHISSAGDRLCMGRVQMARLVERADLPDQL</sequence>
<accession>A0ABM8IQE8</accession>
<gene>
    <name evidence="2" type="ORF">B19861_12570</name>
</gene>
<keyword evidence="1" id="KW-0812">Transmembrane</keyword>
<feature type="transmembrane region" description="Helical" evidence="1">
    <location>
        <begin position="114"/>
        <end position="134"/>
    </location>
</feature>